<evidence type="ECO:0000313" key="2">
    <source>
        <dbReference type="EMBL" id="WIM97875.1"/>
    </source>
</evidence>
<sequence>MIAVPGELFQFTADDVQRHAASTDAVADAIEQARTAVAAIAMDTQAYGQLCQFLPGLLSPIFALAASTLAETGESLRETAHHLRTAITTITSTDTSAADSIRETGQPAGRSGNQPL</sequence>
<feature type="region of interest" description="Disordered" evidence="1">
    <location>
        <begin position="92"/>
        <end position="116"/>
    </location>
</feature>
<evidence type="ECO:0000313" key="3">
    <source>
        <dbReference type="Proteomes" id="UP001240150"/>
    </source>
</evidence>
<keyword evidence="3" id="KW-1185">Reference proteome</keyword>
<evidence type="ECO:0000256" key="1">
    <source>
        <dbReference type="SAM" id="MobiDB-lite"/>
    </source>
</evidence>
<organism evidence="2 3">
    <name type="scientific">Actinoplanes oblitus</name>
    <dbReference type="NCBI Taxonomy" id="3040509"/>
    <lineage>
        <taxon>Bacteria</taxon>
        <taxon>Bacillati</taxon>
        <taxon>Actinomycetota</taxon>
        <taxon>Actinomycetes</taxon>
        <taxon>Micromonosporales</taxon>
        <taxon>Micromonosporaceae</taxon>
        <taxon>Actinoplanes</taxon>
    </lineage>
</organism>
<proteinExistence type="predicted"/>
<gene>
    <name evidence="2" type="ORF">ACTOB_001431</name>
</gene>
<dbReference type="RefSeq" id="WP_284919269.1">
    <property type="nucleotide sequence ID" value="NZ_CP126980.1"/>
</dbReference>
<dbReference type="Proteomes" id="UP001240150">
    <property type="component" value="Chromosome"/>
</dbReference>
<name>A0ABY8WQ17_9ACTN</name>
<reference evidence="2 3" key="1">
    <citation type="submission" date="2023-06" db="EMBL/GenBank/DDBJ databases">
        <authorList>
            <person name="Yushchuk O."/>
            <person name="Binda E."/>
            <person name="Ruckert-Reed C."/>
            <person name="Fedorenko V."/>
            <person name="Kalinowski J."/>
            <person name="Marinelli F."/>
        </authorList>
    </citation>
    <scope>NUCLEOTIDE SEQUENCE [LARGE SCALE GENOMIC DNA]</scope>
    <source>
        <strain evidence="2 3">NRRL 3884</strain>
    </source>
</reference>
<dbReference type="EMBL" id="CP126980">
    <property type="protein sequence ID" value="WIM97875.1"/>
    <property type="molecule type" value="Genomic_DNA"/>
</dbReference>
<accession>A0ABY8WQ17</accession>
<protein>
    <recommendedName>
        <fullName evidence="4">ESX-1 secretion-associated protein</fullName>
    </recommendedName>
</protein>
<evidence type="ECO:0008006" key="4">
    <source>
        <dbReference type="Google" id="ProtNLM"/>
    </source>
</evidence>